<evidence type="ECO:0000313" key="3">
    <source>
        <dbReference type="EMBL" id="MCM2372759.1"/>
    </source>
</evidence>
<accession>A0ABT0U7U8</accession>
<reference evidence="3 4" key="1">
    <citation type="journal article" date="2022" name="Syst. Appl. Microbiol.">
        <title>Rhodopirellula aestuarii sp. nov., a novel member of the genus Rhodopirellula isolated from brackish sediments collected in the Tagus River estuary, Portugal.</title>
        <authorList>
            <person name="Vitorino I.R."/>
            <person name="Klimek D."/>
            <person name="Calusinska M."/>
            <person name="Lobo-da-Cunha A."/>
            <person name="Vasconcelos V."/>
            <person name="Lage O.M."/>
        </authorList>
    </citation>
    <scope>NUCLEOTIDE SEQUENCE [LARGE SCALE GENOMIC DNA]</scope>
    <source>
        <strain evidence="3 4">ICT_H3.1</strain>
    </source>
</reference>
<keyword evidence="1" id="KW-0560">Oxidoreductase</keyword>
<proteinExistence type="predicted"/>
<keyword evidence="4" id="KW-1185">Reference proteome</keyword>
<dbReference type="Gene3D" id="3.30.70.2520">
    <property type="match status" value="1"/>
</dbReference>
<dbReference type="InterPro" id="IPR010031">
    <property type="entry name" value="FAD_lactone_oxidase-like"/>
</dbReference>
<dbReference type="PANTHER" id="PTHR43762">
    <property type="entry name" value="L-GULONOLACTONE OXIDASE"/>
    <property type="match status" value="1"/>
</dbReference>
<organism evidence="3 4">
    <name type="scientific">Aporhodopirellula aestuarii</name>
    <dbReference type="NCBI Taxonomy" id="2950107"/>
    <lineage>
        <taxon>Bacteria</taxon>
        <taxon>Pseudomonadati</taxon>
        <taxon>Planctomycetota</taxon>
        <taxon>Planctomycetia</taxon>
        <taxon>Pirellulales</taxon>
        <taxon>Pirellulaceae</taxon>
        <taxon>Aporhodopirellula</taxon>
    </lineage>
</organism>
<gene>
    <name evidence="3" type="ORF">NB063_19265</name>
</gene>
<dbReference type="InterPro" id="IPR007173">
    <property type="entry name" value="ALO_C"/>
</dbReference>
<evidence type="ECO:0000256" key="1">
    <source>
        <dbReference type="ARBA" id="ARBA00023002"/>
    </source>
</evidence>
<dbReference type="RefSeq" id="WP_250930394.1">
    <property type="nucleotide sequence ID" value="NZ_JAMQBK010000052.1"/>
</dbReference>
<dbReference type="Pfam" id="PF04030">
    <property type="entry name" value="ALO"/>
    <property type="match status" value="1"/>
</dbReference>
<feature type="domain" description="D-arabinono-1,4-lactone oxidase C-terminal" evidence="2">
    <location>
        <begin position="26"/>
        <end position="236"/>
    </location>
</feature>
<name>A0ABT0U7U8_9BACT</name>
<dbReference type="Proteomes" id="UP001202961">
    <property type="component" value="Unassembled WGS sequence"/>
</dbReference>
<evidence type="ECO:0000313" key="4">
    <source>
        <dbReference type="Proteomes" id="UP001202961"/>
    </source>
</evidence>
<dbReference type="PANTHER" id="PTHR43762:SF1">
    <property type="entry name" value="D-ARABINONO-1,4-LACTONE OXIDASE"/>
    <property type="match status" value="1"/>
</dbReference>
<comment type="caution">
    <text evidence="3">The sequence shown here is derived from an EMBL/GenBank/DDBJ whole genome shotgun (WGS) entry which is preliminary data.</text>
</comment>
<evidence type="ECO:0000259" key="2">
    <source>
        <dbReference type="Pfam" id="PF04030"/>
    </source>
</evidence>
<sequence>MLAKEAEYPLQQFYLVPWRWDYFAQHRKESNRTHSWHARAYRWFWSLGMDTIFHLFVCMLARWLPSRCTKLAYRHLIPRLIPQNWKVVDRSDRQLTMQHERFRHIEVEIFVQRKHLGKAIRSAIELMNLYASKPINKRYVHHYPICIRRVMPDDTLVSPASGGTEPWYTLSFISYARPAERQGLEAFAAEVVQVMASRFDARPHWGKFCPIDAPTVERLYPNWKEFSQIVRSSGDDFPCLNEWLFGLLHHSPSDE</sequence>
<protein>
    <recommendedName>
        <fullName evidence="2">D-arabinono-1,4-lactone oxidase C-terminal domain-containing protein</fullName>
    </recommendedName>
</protein>
<dbReference type="EMBL" id="JAMQBK010000052">
    <property type="protein sequence ID" value="MCM2372759.1"/>
    <property type="molecule type" value="Genomic_DNA"/>
</dbReference>